<dbReference type="InterPro" id="IPR000073">
    <property type="entry name" value="AB_hydrolase_1"/>
</dbReference>
<dbReference type="RefSeq" id="WP_154376571.1">
    <property type="nucleotide sequence ID" value="NZ_WKJJ01000011.1"/>
</dbReference>
<dbReference type="InterPro" id="IPR029058">
    <property type="entry name" value="AB_hydrolase_fold"/>
</dbReference>
<protein>
    <submittedName>
        <fullName evidence="2">Alpha/beta fold hydrolase</fullName>
    </submittedName>
</protein>
<dbReference type="Pfam" id="PF00561">
    <property type="entry name" value="Abhydrolase_1"/>
    <property type="match status" value="1"/>
</dbReference>
<comment type="caution">
    <text evidence="2">The sequence shown here is derived from an EMBL/GenBank/DDBJ whole genome shotgun (WGS) entry which is preliminary data.</text>
</comment>
<organism evidence="2 3">
    <name type="scientific">Pseudoduganella rivuli</name>
    <dbReference type="NCBI Taxonomy" id="2666085"/>
    <lineage>
        <taxon>Bacteria</taxon>
        <taxon>Pseudomonadati</taxon>
        <taxon>Pseudomonadota</taxon>
        <taxon>Betaproteobacteria</taxon>
        <taxon>Burkholderiales</taxon>
        <taxon>Oxalobacteraceae</taxon>
        <taxon>Telluria group</taxon>
        <taxon>Pseudoduganella</taxon>
    </lineage>
</organism>
<sequence length="349" mass="36936">MSKDIVICAPVRSAIGSFGGSLKDRPARSAAVKRQFLLASILACALAAPLATSAAGADTPQTNPVPTAQTAGFGWNKAPTRFVAAGGVNFAYRELGQQNGGTPVIFLNHLAAVLDNWDPRVVDGIAAKHHVIVFDNRGVGASGGASPDSIEQMADDAISLIKALGYQRVDLFGFSMGGMISQEIVLKEPQLVRKMILAGTGPAGGEGISDVAGVANVDLIKGLFTGQDPKQFLFFTRTPGGIEAGKAFLARLKERTENRDKEITIAAYMAQLRALQAWGKKQPADLSVVTQPVLIVNGDADRMIPTVNSRDLARRLPNSTLTIYPDAGHGGVFQFHAKFVSEALDFLAR</sequence>
<reference evidence="2 3" key="1">
    <citation type="submission" date="2019-11" db="EMBL/GenBank/DDBJ databases">
        <title>Novel species isolated from a subtropical stream in China.</title>
        <authorList>
            <person name="Lu H."/>
        </authorList>
    </citation>
    <scope>NUCLEOTIDE SEQUENCE [LARGE SCALE GENOMIC DNA]</scope>
    <source>
        <strain evidence="2 3">FT92W</strain>
    </source>
</reference>
<proteinExistence type="predicted"/>
<evidence type="ECO:0000313" key="2">
    <source>
        <dbReference type="EMBL" id="MRV73725.1"/>
    </source>
</evidence>
<dbReference type="Proteomes" id="UP000446768">
    <property type="component" value="Unassembled WGS sequence"/>
</dbReference>
<keyword evidence="3" id="KW-1185">Reference proteome</keyword>
<evidence type="ECO:0000313" key="3">
    <source>
        <dbReference type="Proteomes" id="UP000446768"/>
    </source>
</evidence>
<dbReference type="PRINTS" id="PR00111">
    <property type="entry name" value="ABHYDROLASE"/>
</dbReference>
<dbReference type="Gene3D" id="3.40.50.1820">
    <property type="entry name" value="alpha/beta hydrolase"/>
    <property type="match status" value="1"/>
</dbReference>
<dbReference type="InterPro" id="IPR050471">
    <property type="entry name" value="AB_hydrolase"/>
</dbReference>
<feature type="domain" description="AB hydrolase-1" evidence="1">
    <location>
        <begin position="103"/>
        <end position="332"/>
    </location>
</feature>
<dbReference type="PANTHER" id="PTHR43433">
    <property type="entry name" value="HYDROLASE, ALPHA/BETA FOLD FAMILY PROTEIN"/>
    <property type="match status" value="1"/>
</dbReference>
<name>A0A7X2LSN3_9BURK</name>
<evidence type="ECO:0000259" key="1">
    <source>
        <dbReference type="Pfam" id="PF00561"/>
    </source>
</evidence>
<dbReference type="AlphaFoldDB" id="A0A7X2LSN3"/>
<dbReference type="PANTHER" id="PTHR43433:SF5">
    <property type="entry name" value="AB HYDROLASE-1 DOMAIN-CONTAINING PROTEIN"/>
    <property type="match status" value="1"/>
</dbReference>
<dbReference type="SUPFAM" id="SSF53474">
    <property type="entry name" value="alpha/beta-Hydrolases"/>
    <property type="match status" value="1"/>
</dbReference>
<accession>A0A7X2LSN3</accession>
<keyword evidence="2" id="KW-0378">Hydrolase</keyword>
<gene>
    <name evidence="2" type="ORF">GJ700_18590</name>
</gene>
<dbReference type="EMBL" id="WKJJ01000011">
    <property type="protein sequence ID" value="MRV73725.1"/>
    <property type="molecule type" value="Genomic_DNA"/>
</dbReference>
<dbReference type="GO" id="GO:0016787">
    <property type="term" value="F:hydrolase activity"/>
    <property type="evidence" value="ECO:0007669"/>
    <property type="project" value="UniProtKB-KW"/>
</dbReference>